<proteinExistence type="predicted"/>
<protein>
    <submittedName>
        <fullName evidence="1">Uncharacterized protein</fullName>
    </submittedName>
</protein>
<gene>
    <name evidence="1" type="ORF">LOY88_003605</name>
</gene>
<organism evidence="1">
    <name type="scientific">Ophidiomyces ophidiicola</name>
    <dbReference type="NCBI Taxonomy" id="1387563"/>
    <lineage>
        <taxon>Eukaryota</taxon>
        <taxon>Fungi</taxon>
        <taxon>Dikarya</taxon>
        <taxon>Ascomycota</taxon>
        <taxon>Pezizomycotina</taxon>
        <taxon>Eurotiomycetes</taxon>
        <taxon>Eurotiomycetidae</taxon>
        <taxon>Onygenales</taxon>
        <taxon>Onygenaceae</taxon>
        <taxon>Ophidiomyces</taxon>
    </lineage>
</organism>
<dbReference type="EMBL" id="JALBCA010000048">
    <property type="protein sequence ID" value="KAI2386409.1"/>
    <property type="molecule type" value="Genomic_DNA"/>
</dbReference>
<sequence length="714" mass="77673">MNKTTSPITKSAGSAAAILPGPPRKPSAEVRPNSRVRNAPRSTTPADFTSERATVALVRRVLCAQVTPAHGSEQRERGTPRPLEELLPPLTSSNEVDLQLYALIAIIMKEFVYSWYSKITPDHGFTEEIIQVIAHCTRSLEQRLRQVDVTSLLLDEIPSLIEAHVIAYRVADQSAVAIQSQSQLRTAYHALNPHPSLSPVPDALDPALAEQQQLNESIYCQMLAQGVLAVLLPTEDLENVCLRTLVGDILADLLLGEIVGGKVAQSWFLWEIITKIAREINPDASQDAGIEPIKKKSRLESFGLLSSQTETPDGYPAPKRKSSVSDIFWKLLQYVYLGYLAIRFVLLEFVQVASRSSFTPARGSVSKKTSRNSAGDAESRPSRDAARRPFIQYRIFNLAAQLFDVPRRMPWLGGSFSLVQHLLLEGPGRFGKTDGYIDSFLCQTIPKHLFTPSLLPYLLLAVRTTVFPSNTRPPSSGVVDIGGLGASQDGTVSVPLGASTSSRNAPQLEQLQSDPGLLENAKLNSVKRACARSLRQLIPRRIGLAIFGIPSSEHLDDATGLSAEGSHHPASLDMTIPACAATAPLPPIGVGFNPSTPFSGATAETGPSSNSDLQPGYSIPHPTTAPSLNAGLTMNLKSNLSSLRERQDEQLLCAIERDVLDLFSDSYCNKHLVYSIVEAVLIKLIPELTEHTVGELMAERGLQEWAGQSMDQNP</sequence>
<reference evidence="1" key="1">
    <citation type="journal article" date="2022" name="bioRxiv">
        <title>Population genetic analysis of Ophidiomyces ophidiicola, the causative agent of snake fungal disease, indicates recent introductions to the USA.</title>
        <authorList>
            <person name="Ladner J.T."/>
            <person name="Palmer J.M."/>
            <person name="Ettinger C.L."/>
            <person name="Stajich J.E."/>
            <person name="Farrell T.M."/>
            <person name="Glorioso B.M."/>
            <person name="Lawson B."/>
            <person name="Price S.J."/>
            <person name="Stengle A.G."/>
            <person name="Grear D.A."/>
            <person name="Lorch J.M."/>
        </authorList>
    </citation>
    <scope>NUCLEOTIDE SEQUENCE</scope>
    <source>
        <strain evidence="1">NWHC 24266-5</strain>
    </source>
</reference>
<evidence type="ECO:0000313" key="1">
    <source>
        <dbReference type="EMBL" id="KAI2386409.1"/>
    </source>
</evidence>
<comment type="caution">
    <text evidence="1">The sequence shown here is derived from an EMBL/GenBank/DDBJ whole genome shotgun (WGS) entry which is preliminary data.</text>
</comment>
<name>A0ACB8UVX4_9EURO</name>
<accession>A0ACB8UVX4</accession>